<dbReference type="Gene3D" id="2.60.120.260">
    <property type="entry name" value="Galactose-binding domain-like"/>
    <property type="match status" value="1"/>
</dbReference>
<sequence length="536" mass="60748">MIKFYFILFSLLCLNLNAQSVEDDFEGIGTITTWFGDDCEMDSSANNPYQQGVNVSNTVLEYNDIGGQYGNVRFDVSTNFDLTIKNSFSLKIYVPSGGITGNQTNQISLKLQDGTLSEPWTTQSEIIKPILLDQWQEVIFNFETDNYINLDVGSVPPIQRTDFNRVVLQINGENNTDLVLAYIDDILHLDVVSNDPVYDYLVWSDEFDGNGAINSLKWFHQTQLPNGDSWYNGEVQHYTNREDNSSVSEGVLNLVAKKETYTDQNVTKQYTSARLNSKFAFTYGKVEIRAKLPSGVGTWPAIWMLGKNINEYGAYWDNEGFDTTSWPACGEVDIMEHWGHNQNYVQSAMHTPSSYGCTFNVGGQTVSTASSAFHVYSLEWSPEKMVFAIDGNVHYTYNPEVKDANTWPFDAEQYLLLNFAIQSNIETGFTQDAMVVDYVRVYQESPLYVDDFESTELMFFYPNPVKDVLNITSQQFPNSNATLQIVDLSGRLVSESQCQFINGKMNFDVSSLSDGVYFLSLSFENIITDTFKFIKQ</sequence>
<feature type="domain" description="GH16" evidence="4">
    <location>
        <begin position="190"/>
        <end position="447"/>
    </location>
</feature>
<gene>
    <name evidence="5" type="ORF">SAMN04489796_1125</name>
</gene>
<dbReference type="InterPro" id="IPR026444">
    <property type="entry name" value="Secre_tail"/>
</dbReference>
<evidence type="ECO:0000256" key="2">
    <source>
        <dbReference type="ARBA" id="ARBA00022729"/>
    </source>
</evidence>
<accession>A0A1G8L1Z1</accession>
<dbReference type="STRING" id="262004.SAMN04489796_1125"/>
<evidence type="ECO:0000256" key="3">
    <source>
        <dbReference type="SAM" id="SignalP"/>
    </source>
</evidence>
<proteinExistence type="inferred from homology"/>
<dbReference type="Pfam" id="PF00722">
    <property type="entry name" value="Glyco_hydro_16"/>
    <property type="match status" value="1"/>
</dbReference>
<protein>
    <submittedName>
        <fullName evidence="5">Por secretion system C-terminal sorting domain-containing protein</fullName>
    </submittedName>
</protein>
<dbReference type="Gene3D" id="2.60.120.200">
    <property type="match status" value="1"/>
</dbReference>
<feature type="signal peptide" evidence="3">
    <location>
        <begin position="1"/>
        <end position="18"/>
    </location>
</feature>
<evidence type="ECO:0000313" key="5">
    <source>
        <dbReference type="EMBL" id="SDI49702.1"/>
    </source>
</evidence>
<dbReference type="InterPro" id="IPR013320">
    <property type="entry name" value="ConA-like_dom_sf"/>
</dbReference>
<dbReference type="CDD" id="cd08023">
    <property type="entry name" value="GH16_laminarinase_like"/>
    <property type="match status" value="1"/>
</dbReference>
<evidence type="ECO:0000259" key="4">
    <source>
        <dbReference type="PROSITE" id="PS51762"/>
    </source>
</evidence>
<feature type="chain" id="PRO_5011655385" evidence="3">
    <location>
        <begin position="19"/>
        <end position="536"/>
    </location>
</feature>
<dbReference type="SUPFAM" id="SSF49899">
    <property type="entry name" value="Concanavalin A-like lectins/glucanases"/>
    <property type="match status" value="1"/>
</dbReference>
<keyword evidence="2 3" id="KW-0732">Signal</keyword>
<dbReference type="NCBIfam" id="TIGR04183">
    <property type="entry name" value="Por_Secre_tail"/>
    <property type="match status" value="1"/>
</dbReference>
<dbReference type="OrthoDB" id="9809583at2"/>
<reference evidence="6" key="1">
    <citation type="submission" date="2016-10" db="EMBL/GenBank/DDBJ databases">
        <authorList>
            <person name="Varghese N."/>
            <person name="Submissions S."/>
        </authorList>
    </citation>
    <scope>NUCLEOTIDE SEQUENCE [LARGE SCALE GENOMIC DNA]</scope>
    <source>
        <strain evidence="6">DSM 15363</strain>
    </source>
</reference>
<dbReference type="InterPro" id="IPR000757">
    <property type="entry name" value="Beta-glucanase-like"/>
</dbReference>
<dbReference type="EMBL" id="FNCZ01000012">
    <property type="protein sequence ID" value="SDI49702.1"/>
    <property type="molecule type" value="Genomic_DNA"/>
</dbReference>
<dbReference type="PANTHER" id="PTHR10963:SF55">
    <property type="entry name" value="GLYCOSIDE HYDROLASE FAMILY 16 PROTEIN"/>
    <property type="match status" value="1"/>
</dbReference>
<dbReference type="PROSITE" id="PS51762">
    <property type="entry name" value="GH16_2"/>
    <property type="match status" value="1"/>
</dbReference>
<dbReference type="PANTHER" id="PTHR10963">
    <property type="entry name" value="GLYCOSYL HYDROLASE-RELATED"/>
    <property type="match status" value="1"/>
</dbReference>
<dbReference type="RefSeq" id="WP_092470758.1">
    <property type="nucleotide sequence ID" value="NZ_FNCZ01000012.1"/>
</dbReference>
<dbReference type="GO" id="GO:0004553">
    <property type="term" value="F:hydrolase activity, hydrolyzing O-glycosyl compounds"/>
    <property type="evidence" value="ECO:0007669"/>
    <property type="project" value="InterPro"/>
</dbReference>
<evidence type="ECO:0000313" key="6">
    <source>
        <dbReference type="Proteomes" id="UP000199492"/>
    </source>
</evidence>
<evidence type="ECO:0000256" key="1">
    <source>
        <dbReference type="ARBA" id="ARBA00006865"/>
    </source>
</evidence>
<dbReference type="GO" id="GO:0005975">
    <property type="term" value="P:carbohydrate metabolic process"/>
    <property type="evidence" value="ECO:0007669"/>
    <property type="project" value="InterPro"/>
</dbReference>
<comment type="similarity">
    <text evidence="1">Belongs to the glycosyl hydrolase 16 family.</text>
</comment>
<dbReference type="Pfam" id="PF18962">
    <property type="entry name" value="Por_Secre_tail"/>
    <property type="match status" value="1"/>
</dbReference>
<dbReference type="InterPro" id="IPR050546">
    <property type="entry name" value="Glycosyl_Hydrlase_16"/>
</dbReference>
<dbReference type="AlphaFoldDB" id="A0A1G8L1Z1"/>
<name>A0A1G8L1Z1_9FLAO</name>
<organism evidence="5 6">
    <name type="scientific">Winogradskyella thalassocola</name>
    <dbReference type="NCBI Taxonomy" id="262004"/>
    <lineage>
        <taxon>Bacteria</taxon>
        <taxon>Pseudomonadati</taxon>
        <taxon>Bacteroidota</taxon>
        <taxon>Flavobacteriia</taxon>
        <taxon>Flavobacteriales</taxon>
        <taxon>Flavobacteriaceae</taxon>
        <taxon>Winogradskyella</taxon>
    </lineage>
</organism>
<dbReference type="Proteomes" id="UP000199492">
    <property type="component" value="Unassembled WGS sequence"/>
</dbReference>
<keyword evidence="6" id="KW-1185">Reference proteome</keyword>